<evidence type="ECO:0000256" key="2">
    <source>
        <dbReference type="ARBA" id="ARBA00008974"/>
    </source>
</evidence>
<evidence type="ECO:0000256" key="5">
    <source>
        <dbReference type="ARBA" id="ARBA00022989"/>
    </source>
</evidence>
<dbReference type="STRING" id="679197.HMPREF9336_03314"/>
<dbReference type="eggNOG" id="COG1457">
    <property type="taxonomic scope" value="Bacteria"/>
</dbReference>
<feature type="transmembrane region" description="Helical" evidence="8">
    <location>
        <begin position="208"/>
        <end position="230"/>
    </location>
</feature>
<sequence>MTETSAAYGDRVLAIEPGGAQRVSAEGRHGRPAHLLWTWASPNLEFTTIFIGVLAASAWGQNFFQAATACAIGNGLAAVAHGLLSARGPKHGAPQMVLSRLAFGRAGNAVPAVIMALSAGVGWFAANSTSGAFSLASLTGLPVALALLLIVAVQIALAFAGHNLVQAFERWTFPVLFLIFLLASVFVLRSAAVHIPLASPIPQTGTEAMGFFLTVGASFGYSAGWTPYAADYTRYLPREASRVRIGLASGLGLFLSCTALEVVGAASTQFVRETAQNPAHGFTSLLPGTLAAATLAAFALGSVAANALNLYSAALTFTGVVGERQRTRVVLAMGVAGGLAGWAALADPAASYESFLLLIGYWVGPWLGVVLMDAALSGLRDDDRLLYDRSHRNQAGLAAFLIALPVSVLLFANQRVYVGPAPRLLPALGDIAAFVGAVLAAGIMWAWVWAERRRQAPIQQEATG</sequence>
<evidence type="ECO:0000313" key="9">
    <source>
        <dbReference type="EMBL" id="EFV11828.1"/>
    </source>
</evidence>
<organism evidence="9 10">
    <name type="scientific">Segniliparus rugosus (strain ATCC BAA-974 / DSM 45345 / CCUG 50838 / CIP 108380 / JCM 13579 / CDC 945)</name>
    <dbReference type="NCBI Taxonomy" id="679197"/>
    <lineage>
        <taxon>Bacteria</taxon>
        <taxon>Bacillati</taxon>
        <taxon>Actinomycetota</taxon>
        <taxon>Actinomycetes</taxon>
        <taxon>Mycobacteriales</taxon>
        <taxon>Segniliparaceae</taxon>
        <taxon>Segniliparus</taxon>
    </lineage>
</organism>
<evidence type="ECO:0000256" key="8">
    <source>
        <dbReference type="SAM" id="Phobius"/>
    </source>
</evidence>
<dbReference type="OrthoDB" id="9809167at2"/>
<feature type="transmembrane region" description="Helical" evidence="8">
    <location>
        <begin position="355"/>
        <end position="374"/>
    </location>
</feature>
<dbReference type="RefSeq" id="WP_007472228.1">
    <property type="nucleotide sequence ID" value="NZ_KI391953.1"/>
</dbReference>
<comment type="caution">
    <text evidence="9">The sequence shown here is derived from an EMBL/GenBank/DDBJ whole genome shotgun (WGS) entry which is preliminary data.</text>
</comment>
<feature type="transmembrane region" description="Helical" evidence="8">
    <location>
        <begin position="329"/>
        <end position="349"/>
    </location>
</feature>
<comment type="similarity">
    <text evidence="2 7">Belongs to the purine-cytosine permease (2.A.39) family.</text>
</comment>
<dbReference type="AlphaFoldDB" id="E5XUZ2"/>
<evidence type="ECO:0000256" key="1">
    <source>
        <dbReference type="ARBA" id="ARBA00004141"/>
    </source>
</evidence>
<evidence type="ECO:0000256" key="4">
    <source>
        <dbReference type="ARBA" id="ARBA00022692"/>
    </source>
</evidence>
<dbReference type="HOGENOM" id="CLU_026016_3_2_11"/>
<gene>
    <name evidence="9" type="ORF">HMPREF9336_03314</name>
</gene>
<feature type="transmembrane region" description="Helical" evidence="8">
    <location>
        <begin position="395"/>
        <end position="412"/>
    </location>
</feature>
<feature type="transmembrane region" description="Helical" evidence="8">
    <location>
        <begin position="251"/>
        <end position="271"/>
    </location>
</feature>
<keyword evidence="3 7" id="KW-0813">Transport</keyword>
<dbReference type="PIRSF" id="PIRSF002744">
    <property type="entry name" value="Pur-cyt_permease"/>
    <property type="match status" value="1"/>
</dbReference>
<feature type="transmembrane region" description="Helical" evidence="8">
    <location>
        <begin position="424"/>
        <end position="450"/>
    </location>
</feature>
<feature type="transmembrane region" description="Helical" evidence="8">
    <location>
        <begin position="36"/>
        <end position="57"/>
    </location>
</feature>
<evidence type="ECO:0000256" key="7">
    <source>
        <dbReference type="PIRNR" id="PIRNR002744"/>
    </source>
</evidence>
<feature type="transmembrane region" description="Helical" evidence="8">
    <location>
        <begin position="291"/>
        <end position="317"/>
    </location>
</feature>
<keyword evidence="10" id="KW-1185">Reference proteome</keyword>
<protein>
    <recommendedName>
        <fullName evidence="11">Cytosine permease</fullName>
    </recommendedName>
</protein>
<dbReference type="GO" id="GO:0005886">
    <property type="term" value="C:plasma membrane"/>
    <property type="evidence" value="ECO:0007669"/>
    <property type="project" value="TreeGrafter"/>
</dbReference>
<reference evidence="9 10" key="1">
    <citation type="journal article" date="2011" name="Stand. Genomic Sci.">
        <title>High quality draft genome sequence of Segniliparus rugosus CDC 945(T)= (ATCC BAA-974(T)).</title>
        <authorList>
            <person name="Earl A.M."/>
            <person name="Desjardins C.A."/>
            <person name="Fitzgerald M.G."/>
            <person name="Arachchi H.M."/>
            <person name="Zeng Q."/>
            <person name="Mehta T."/>
            <person name="Griggs A."/>
            <person name="Birren B.W."/>
            <person name="Toney N.C."/>
            <person name="Carr J."/>
            <person name="Posey J."/>
            <person name="Butler W.R."/>
        </authorList>
    </citation>
    <scope>NUCLEOTIDE SEQUENCE [LARGE SCALE GENOMIC DNA]</scope>
    <source>
        <strain evidence="10">ATCC BAA-974 / DSM 45345 / CCUG 50838 / CIP 108380 / JCM 13579 / CDC 945</strain>
    </source>
</reference>
<dbReference type="PANTHER" id="PTHR31806">
    <property type="entry name" value="PURINE-CYTOSINE PERMEASE FCY2-RELATED"/>
    <property type="match status" value="1"/>
</dbReference>
<dbReference type="InterPro" id="IPR001248">
    <property type="entry name" value="Pur-cyt_permease"/>
</dbReference>
<feature type="transmembrane region" description="Helical" evidence="8">
    <location>
        <begin position="171"/>
        <end position="188"/>
    </location>
</feature>
<dbReference type="InterPro" id="IPR026030">
    <property type="entry name" value="Pur-cyt_permease_Fcy2/21/22"/>
</dbReference>
<dbReference type="EMBL" id="ACZI02000001">
    <property type="protein sequence ID" value="EFV11828.1"/>
    <property type="molecule type" value="Genomic_DNA"/>
</dbReference>
<feature type="transmembrane region" description="Helical" evidence="8">
    <location>
        <begin position="132"/>
        <end position="159"/>
    </location>
</feature>
<feature type="transmembrane region" description="Helical" evidence="8">
    <location>
        <begin position="63"/>
        <end position="85"/>
    </location>
</feature>
<evidence type="ECO:0008006" key="11">
    <source>
        <dbReference type="Google" id="ProtNLM"/>
    </source>
</evidence>
<comment type="subcellular location">
    <subcellularLocation>
        <location evidence="1">Membrane</location>
        <topology evidence="1">Multi-pass membrane protein</topology>
    </subcellularLocation>
</comment>
<evidence type="ECO:0000256" key="6">
    <source>
        <dbReference type="ARBA" id="ARBA00023136"/>
    </source>
</evidence>
<dbReference type="Proteomes" id="UP000004816">
    <property type="component" value="Unassembled WGS sequence"/>
</dbReference>
<feature type="transmembrane region" description="Helical" evidence="8">
    <location>
        <begin position="106"/>
        <end position="126"/>
    </location>
</feature>
<evidence type="ECO:0000256" key="3">
    <source>
        <dbReference type="ARBA" id="ARBA00022448"/>
    </source>
</evidence>
<dbReference type="Gene3D" id="1.10.4160.10">
    <property type="entry name" value="Hydantoin permease"/>
    <property type="match status" value="1"/>
</dbReference>
<dbReference type="Pfam" id="PF02133">
    <property type="entry name" value="Transp_cyt_pur"/>
    <property type="match status" value="1"/>
</dbReference>
<name>E5XUZ2_SEGRC</name>
<accession>E5XUZ2</accession>
<keyword evidence="4 8" id="KW-0812">Transmembrane</keyword>
<dbReference type="GO" id="GO:0022857">
    <property type="term" value="F:transmembrane transporter activity"/>
    <property type="evidence" value="ECO:0007669"/>
    <property type="project" value="InterPro"/>
</dbReference>
<keyword evidence="6 7" id="KW-0472">Membrane</keyword>
<keyword evidence="5 8" id="KW-1133">Transmembrane helix</keyword>
<proteinExistence type="inferred from homology"/>
<dbReference type="PANTHER" id="PTHR31806:SF1">
    <property type="entry name" value="PURINE-CYTOSINE PERMEASE FCY2-RELATED"/>
    <property type="match status" value="1"/>
</dbReference>
<evidence type="ECO:0000313" key="10">
    <source>
        <dbReference type="Proteomes" id="UP000004816"/>
    </source>
</evidence>